<organism evidence="2 3">
    <name type="scientific">Sulfobacillus benefaciens</name>
    <dbReference type="NCBI Taxonomy" id="453960"/>
    <lineage>
        <taxon>Bacteria</taxon>
        <taxon>Bacillati</taxon>
        <taxon>Bacillota</taxon>
        <taxon>Clostridia</taxon>
        <taxon>Eubacteriales</taxon>
        <taxon>Clostridiales Family XVII. Incertae Sedis</taxon>
        <taxon>Sulfobacillus</taxon>
    </lineage>
</organism>
<dbReference type="Pfam" id="PF04296">
    <property type="entry name" value="YlxR"/>
    <property type="match status" value="1"/>
</dbReference>
<sequence>MKPKKIPMRTCVACRTTRPKRELIRIVRTPQGTVTIDGRGKMSGRGAYICRTIACFDQALKSNRLEGALDVTLQGEVIEQLRQLVEKENVSG</sequence>
<evidence type="ECO:0000313" key="2">
    <source>
        <dbReference type="EMBL" id="PSR31699.1"/>
    </source>
</evidence>
<proteinExistence type="predicted"/>
<dbReference type="PANTHER" id="PTHR34215">
    <property type="entry name" value="BLL0784 PROTEIN"/>
    <property type="match status" value="1"/>
</dbReference>
<dbReference type="EMBL" id="PXYT01000001">
    <property type="protein sequence ID" value="PSR31699.1"/>
    <property type="molecule type" value="Genomic_DNA"/>
</dbReference>
<evidence type="ECO:0000259" key="1">
    <source>
        <dbReference type="Pfam" id="PF04296"/>
    </source>
</evidence>
<accession>A0A2T2XB28</accession>
<dbReference type="SUPFAM" id="SSF64376">
    <property type="entry name" value="YlxR-like"/>
    <property type="match status" value="1"/>
</dbReference>
<dbReference type="AlphaFoldDB" id="A0A2T2XB28"/>
<reference evidence="2 3" key="1">
    <citation type="journal article" date="2014" name="BMC Genomics">
        <title>Comparison of environmental and isolate Sulfobacillus genomes reveals diverse carbon, sulfur, nitrogen, and hydrogen metabolisms.</title>
        <authorList>
            <person name="Justice N.B."/>
            <person name="Norman A."/>
            <person name="Brown C.T."/>
            <person name="Singh A."/>
            <person name="Thomas B.C."/>
            <person name="Banfield J.F."/>
        </authorList>
    </citation>
    <scope>NUCLEOTIDE SEQUENCE [LARGE SCALE GENOMIC DNA]</scope>
    <source>
        <strain evidence="2">AMDSBA1</strain>
    </source>
</reference>
<dbReference type="CDD" id="cd00279">
    <property type="entry name" value="YlxR"/>
    <property type="match status" value="1"/>
</dbReference>
<gene>
    <name evidence="2" type="ORF">C7B43_00285</name>
</gene>
<dbReference type="Proteomes" id="UP000242699">
    <property type="component" value="Unassembled WGS sequence"/>
</dbReference>
<dbReference type="PANTHER" id="PTHR34215:SF1">
    <property type="entry name" value="YLXR DOMAIN-CONTAINING PROTEIN"/>
    <property type="match status" value="1"/>
</dbReference>
<name>A0A2T2XB28_9FIRM</name>
<dbReference type="InterPro" id="IPR037465">
    <property type="entry name" value="YlxR"/>
</dbReference>
<dbReference type="NCBIfam" id="NF047356">
    <property type="entry name" value="RNA_bind_RnpM"/>
    <property type="match status" value="1"/>
</dbReference>
<dbReference type="Gene3D" id="3.30.1230.10">
    <property type="entry name" value="YlxR-like"/>
    <property type="match status" value="1"/>
</dbReference>
<comment type="caution">
    <text evidence="2">The sequence shown here is derived from an EMBL/GenBank/DDBJ whole genome shotgun (WGS) entry which is preliminary data.</text>
</comment>
<feature type="domain" description="YlxR" evidence="1">
    <location>
        <begin position="9"/>
        <end position="83"/>
    </location>
</feature>
<dbReference type="InterPro" id="IPR035931">
    <property type="entry name" value="YlxR-like_sf"/>
</dbReference>
<dbReference type="InterPro" id="IPR007393">
    <property type="entry name" value="YlxR_dom"/>
</dbReference>
<evidence type="ECO:0000313" key="3">
    <source>
        <dbReference type="Proteomes" id="UP000242699"/>
    </source>
</evidence>
<protein>
    <submittedName>
        <fullName evidence="2">DUF448 domain-containing protein</fullName>
    </submittedName>
</protein>